<dbReference type="Pfam" id="PF04842">
    <property type="entry name" value="DUF639"/>
    <property type="match status" value="1"/>
</dbReference>
<evidence type="ECO:0000256" key="1">
    <source>
        <dbReference type="SAM" id="Phobius"/>
    </source>
</evidence>
<keyword evidence="1" id="KW-1133">Transmembrane helix</keyword>
<keyword evidence="3" id="KW-1185">Reference proteome</keyword>
<dbReference type="EMBL" id="CM017878">
    <property type="protein sequence ID" value="KAG1355179.1"/>
    <property type="molecule type" value="Genomic_DNA"/>
</dbReference>
<dbReference type="AlphaFoldDB" id="A0A8K0IGI3"/>
<proteinExistence type="predicted"/>
<gene>
    <name evidence="2" type="ORF">COCNU_07G012910</name>
</gene>
<accession>A0A8K0IGI3</accession>
<reference evidence="2" key="2">
    <citation type="submission" date="2019-07" db="EMBL/GenBank/DDBJ databases">
        <authorList>
            <person name="Yang Y."/>
            <person name="Bocs S."/>
            <person name="Baudouin L."/>
        </authorList>
    </citation>
    <scope>NUCLEOTIDE SEQUENCE</scope>
    <source>
        <tissue evidence="2">Spear leaf of Hainan Tall coconut</tissue>
    </source>
</reference>
<evidence type="ECO:0000313" key="3">
    <source>
        <dbReference type="Proteomes" id="UP000797356"/>
    </source>
</evidence>
<organism evidence="2 3">
    <name type="scientific">Cocos nucifera</name>
    <name type="common">Coconut palm</name>
    <dbReference type="NCBI Taxonomy" id="13894"/>
    <lineage>
        <taxon>Eukaryota</taxon>
        <taxon>Viridiplantae</taxon>
        <taxon>Streptophyta</taxon>
        <taxon>Embryophyta</taxon>
        <taxon>Tracheophyta</taxon>
        <taxon>Spermatophyta</taxon>
        <taxon>Magnoliopsida</taxon>
        <taxon>Liliopsida</taxon>
        <taxon>Arecaceae</taxon>
        <taxon>Arecoideae</taxon>
        <taxon>Cocoseae</taxon>
        <taxon>Attaleinae</taxon>
        <taxon>Cocos</taxon>
    </lineage>
</organism>
<keyword evidence="2" id="KW-0675">Receptor</keyword>
<keyword evidence="1" id="KW-0472">Membrane</keyword>
<sequence>MASGSEIGTLKRFMRDGSLKSLFGCGSGRRKAAEDEPASIPRLSPIANSVVSRCSRILLLSTEMLRQCFETDLPAEVKQPTMYARHLLEYCCYKALQVLTDHPDYLADKDFRRLTYDMMLAWEAPGEGNESLSKETTSCYHLEVEDEDEASLFYTNSTCLAVQVLQVDDKKTVGLQAFSRIASACPAIADLITVHNLCDALTISSSGQLHFLIYDKYLKSLDKVLKSAKSIIWSPLASSLHLSDGEMILDVDGVMPTQPVLQHIGISAWPGRLTITTHALYFESLGVGSHDKALRYDLAADLRQVVKRELTGPLGARLFDKAVMYKSTSLAEPVYFEFPEFKGHSRRDYWLAIIQEVLQVHRFIRKFNLEEIQQGEALSKAALGIFRYRAVKEAFHITPYHFKMTLAFNLAEKLPKGDIILDALYNHLELLHTGYQSHFVSDSSSDKSFQALSLPSSSYTLFKMGLLRRKNRITERDFLVAGVCIGATSPLEMAVKESLCHSEIAEAACATVDQVKVEGIDRNIAVMQELLYPVVESGKRLHFLATWEDPFRSTFFLVLILYLAYRDWVRHILPCIFLSLAIFMLWHKYCSKKKHLGAFQIKSPPTKNAVEHLLTLQDAIAKVETLVRAGNIFLLKLRFLLFAAIPKATDKVAFTLIMVAALIAIVPFKHLIMLVVLEAYSREMPLRKKSSEKLTRRLKEWWARIPAAPVQLIRPEDNKKRK</sequence>
<feature type="transmembrane region" description="Helical" evidence="1">
    <location>
        <begin position="568"/>
        <end position="586"/>
    </location>
</feature>
<comment type="caution">
    <text evidence="2">The sequence shown here is derived from an EMBL/GenBank/DDBJ whole genome shotgun (WGS) entry which is preliminary data.</text>
</comment>
<dbReference type="PANTHER" id="PTHR31860">
    <property type="entry name" value="HEAT-INDUCIBLE TRANSCRIPTION REPRESSOR (DUF639)-RELATED"/>
    <property type="match status" value="1"/>
</dbReference>
<dbReference type="Proteomes" id="UP000797356">
    <property type="component" value="Chromosome 7"/>
</dbReference>
<name>A0A8K0IGI3_COCNU</name>
<feature type="transmembrane region" description="Helical" evidence="1">
    <location>
        <begin position="652"/>
        <end position="680"/>
    </location>
</feature>
<reference evidence="2" key="1">
    <citation type="journal article" date="2017" name="Gigascience">
        <title>The genome draft of coconut (Cocos nucifera).</title>
        <authorList>
            <person name="Xiao Y."/>
            <person name="Xu P."/>
            <person name="Fan H."/>
            <person name="Baudouin L."/>
            <person name="Xia W."/>
            <person name="Bocs S."/>
            <person name="Xu J."/>
            <person name="Li Q."/>
            <person name="Guo A."/>
            <person name="Zhou L."/>
            <person name="Li J."/>
            <person name="Wu Y."/>
            <person name="Ma Z."/>
            <person name="Armero A."/>
            <person name="Issali A.E."/>
            <person name="Liu N."/>
            <person name="Peng M."/>
            <person name="Yang Y."/>
        </authorList>
    </citation>
    <scope>NUCLEOTIDE SEQUENCE</scope>
    <source>
        <tissue evidence="2">Spear leaf of Hainan Tall coconut</tissue>
    </source>
</reference>
<keyword evidence="1" id="KW-0812">Transmembrane</keyword>
<evidence type="ECO:0000313" key="2">
    <source>
        <dbReference type="EMBL" id="KAG1355179.1"/>
    </source>
</evidence>
<dbReference type="OrthoDB" id="742491at2759"/>
<dbReference type="InterPro" id="IPR006927">
    <property type="entry name" value="DUF639"/>
</dbReference>
<dbReference type="PANTHER" id="PTHR31860:SF4">
    <property type="entry name" value="OS02G0637800 PROTEIN"/>
    <property type="match status" value="1"/>
</dbReference>
<feature type="transmembrane region" description="Helical" evidence="1">
    <location>
        <begin position="626"/>
        <end position="646"/>
    </location>
</feature>
<protein>
    <submittedName>
        <fullName evidence="2">Inositol 1,4,5-trisphosphate receptor</fullName>
    </submittedName>
</protein>